<keyword evidence="2" id="KW-1185">Reference proteome</keyword>
<dbReference type="AlphaFoldDB" id="A0A9Q3C3A4"/>
<evidence type="ECO:0000313" key="2">
    <source>
        <dbReference type="Proteomes" id="UP000765509"/>
    </source>
</evidence>
<name>A0A9Q3C3A4_9BASI</name>
<dbReference type="EMBL" id="AVOT02004876">
    <property type="protein sequence ID" value="MBW0477629.1"/>
    <property type="molecule type" value="Genomic_DNA"/>
</dbReference>
<protein>
    <submittedName>
        <fullName evidence="1">Uncharacterized protein</fullName>
    </submittedName>
</protein>
<evidence type="ECO:0000313" key="1">
    <source>
        <dbReference type="EMBL" id="MBW0477629.1"/>
    </source>
</evidence>
<accession>A0A9Q3C3A4</accession>
<organism evidence="1 2">
    <name type="scientific">Austropuccinia psidii MF-1</name>
    <dbReference type="NCBI Taxonomy" id="1389203"/>
    <lineage>
        <taxon>Eukaryota</taxon>
        <taxon>Fungi</taxon>
        <taxon>Dikarya</taxon>
        <taxon>Basidiomycota</taxon>
        <taxon>Pucciniomycotina</taxon>
        <taxon>Pucciniomycetes</taxon>
        <taxon>Pucciniales</taxon>
        <taxon>Sphaerophragmiaceae</taxon>
        <taxon>Austropuccinia</taxon>
    </lineage>
</organism>
<sequence length="86" mass="9799">MELPPLSFNASLEEKWDEKEKKAEIKAVLKLVPPAYYNYLNVCSKVKAEKLHPHCTCDHNIKLVGLLPPFGVMCSLSNQESEKQWA</sequence>
<dbReference type="Proteomes" id="UP000765509">
    <property type="component" value="Unassembled WGS sequence"/>
</dbReference>
<reference evidence="1" key="1">
    <citation type="submission" date="2021-03" db="EMBL/GenBank/DDBJ databases">
        <title>Draft genome sequence of rust myrtle Austropuccinia psidii MF-1, a brazilian biotype.</title>
        <authorList>
            <person name="Quecine M.C."/>
            <person name="Pachon D.M.R."/>
            <person name="Bonatelli M.L."/>
            <person name="Correr F.H."/>
            <person name="Franceschini L.M."/>
            <person name="Leite T.F."/>
            <person name="Margarido G.R.A."/>
            <person name="Almeida C.A."/>
            <person name="Ferrarezi J.A."/>
            <person name="Labate C.A."/>
        </authorList>
    </citation>
    <scope>NUCLEOTIDE SEQUENCE</scope>
    <source>
        <strain evidence="1">MF-1</strain>
    </source>
</reference>
<gene>
    <name evidence="1" type="ORF">O181_017344</name>
</gene>
<comment type="caution">
    <text evidence="1">The sequence shown here is derived from an EMBL/GenBank/DDBJ whole genome shotgun (WGS) entry which is preliminary data.</text>
</comment>
<proteinExistence type="predicted"/>